<organism evidence="2 3">
    <name type="scientific">Streptomyces amritsarensis</name>
    <dbReference type="NCBI Taxonomy" id="681158"/>
    <lineage>
        <taxon>Bacteria</taxon>
        <taxon>Bacillati</taxon>
        <taxon>Actinomycetota</taxon>
        <taxon>Actinomycetes</taxon>
        <taxon>Kitasatosporales</taxon>
        <taxon>Streptomycetaceae</taxon>
        <taxon>Streptomyces</taxon>
    </lineage>
</organism>
<keyword evidence="3" id="KW-1185">Reference proteome</keyword>
<sequence>MKCVRNTVAAFAALIAVAYGVAAFGAGDAAPAAVFSASAETAPEVAAAPAATRSSLNWD</sequence>
<feature type="chain" id="PRO_5045146810" description="Secreted protein" evidence="1">
    <location>
        <begin position="19"/>
        <end position="59"/>
    </location>
</feature>
<keyword evidence="1" id="KW-0732">Signal</keyword>
<dbReference type="EMBL" id="MQUR01000026">
    <property type="protein sequence ID" value="OLZ67329.1"/>
    <property type="molecule type" value="Genomic_DNA"/>
</dbReference>
<evidence type="ECO:0008006" key="4">
    <source>
        <dbReference type="Google" id="ProtNLM"/>
    </source>
</evidence>
<dbReference type="RefSeq" id="WP_030838939.1">
    <property type="nucleotide sequence ID" value="NZ_JBHYUY010000006.1"/>
</dbReference>
<proteinExistence type="predicted"/>
<feature type="signal peptide" evidence="1">
    <location>
        <begin position="1"/>
        <end position="18"/>
    </location>
</feature>
<evidence type="ECO:0000313" key="3">
    <source>
        <dbReference type="Proteomes" id="UP000187151"/>
    </source>
</evidence>
<protein>
    <recommendedName>
        <fullName evidence="4">Secreted protein</fullName>
    </recommendedName>
</protein>
<accession>A0ABX3G312</accession>
<dbReference type="Proteomes" id="UP000187151">
    <property type="component" value="Unassembled WGS sequence"/>
</dbReference>
<name>A0ABX3G312_9ACTN</name>
<gene>
    <name evidence="2" type="ORF">AVW11_14025</name>
</gene>
<reference evidence="2 3" key="1">
    <citation type="submission" date="2016-01" db="EMBL/GenBank/DDBJ databases">
        <title>Streptomyces amritsarensis strain MTCC 11845 genome sequencing and assembly.</title>
        <authorList>
            <person name="Sharma D."/>
            <person name="Nair G.R."/>
            <person name="Kaur G."/>
            <person name="Manhas R.K."/>
            <person name="Mayilraj S."/>
        </authorList>
    </citation>
    <scope>NUCLEOTIDE SEQUENCE [LARGE SCALE GENOMIC DNA]</scope>
    <source>
        <strain evidence="2 3">MTCC 11845</strain>
    </source>
</reference>
<evidence type="ECO:0000256" key="1">
    <source>
        <dbReference type="SAM" id="SignalP"/>
    </source>
</evidence>
<evidence type="ECO:0000313" key="2">
    <source>
        <dbReference type="EMBL" id="OLZ67329.1"/>
    </source>
</evidence>
<comment type="caution">
    <text evidence="2">The sequence shown here is derived from an EMBL/GenBank/DDBJ whole genome shotgun (WGS) entry which is preliminary data.</text>
</comment>